<evidence type="ECO:0000313" key="3">
    <source>
        <dbReference type="EMBL" id="KAK7487234.1"/>
    </source>
</evidence>
<comment type="caution">
    <text evidence="3">The sequence shown here is derived from an EMBL/GenBank/DDBJ whole genome shotgun (WGS) entry which is preliminary data.</text>
</comment>
<accession>A0ABD0KJ60</accession>
<keyword evidence="4" id="KW-1185">Reference proteome</keyword>
<feature type="non-terminal residue" evidence="3">
    <location>
        <position position="169"/>
    </location>
</feature>
<evidence type="ECO:0000256" key="1">
    <source>
        <dbReference type="SAM" id="SignalP"/>
    </source>
</evidence>
<name>A0ABD0KJ60_9CAEN</name>
<dbReference type="EMBL" id="JACVVK020000167">
    <property type="protein sequence ID" value="KAK7487234.1"/>
    <property type="molecule type" value="Genomic_DNA"/>
</dbReference>
<gene>
    <name evidence="3" type="ORF">BaRGS_00021462</name>
</gene>
<organism evidence="3 4">
    <name type="scientific">Batillaria attramentaria</name>
    <dbReference type="NCBI Taxonomy" id="370345"/>
    <lineage>
        <taxon>Eukaryota</taxon>
        <taxon>Metazoa</taxon>
        <taxon>Spiralia</taxon>
        <taxon>Lophotrochozoa</taxon>
        <taxon>Mollusca</taxon>
        <taxon>Gastropoda</taxon>
        <taxon>Caenogastropoda</taxon>
        <taxon>Sorbeoconcha</taxon>
        <taxon>Cerithioidea</taxon>
        <taxon>Batillariidae</taxon>
        <taxon>Batillaria</taxon>
    </lineage>
</organism>
<evidence type="ECO:0000259" key="2">
    <source>
        <dbReference type="PROSITE" id="PS00022"/>
    </source>
</evidence>
<proteinExistence type="predicted"/>
<feature type="signal peptide" evidence="1">
    <location>
        <begin position="1"/>
        <end position="21"/>
    </location>
</feature>
<evidence type="ECO:0000313" key="4">
    <source>
        <dbReference type="Proteomes" id="UP001519460"/>
    </source>
</evidence>
<sequence>MALVQVLLLLTTILQLHPALSLGSHYNVCPAGQVHGGQHLATASGRSTADCAALCSRTEGCEALNVCPDHLSGATTCSLLADRNSQGCVGLIASSGPECRYAEKRSGDNICQNGGTLVGESCACPIQYSGSLCQRLIRDCTEAFQNGHKSTSENGVYFIQPAKAPSPFQ</sequence>
<feature type="domain" description="EGF-like" evidence="2">
    <location>
        <begin position="122"/>
        <end position="133"/>
    </location>
</feature>
<dbReference type="PROSITE" id="PS00022">
    <property type="entry name" value="EGF_1"/>
    <property type="match status" value="1"/>
</dbReference>
<protein>
    <recommendedName>
        <fullName evidence="2">EGF-like domain-containing protein</fullName>
    </recommendedName>
</protein>
<reference evidence="3 4" key="1">
    <citation type="journal article" date="2023" name="Sci. Data">
        <title>Genome assembly of the Korean intertidal mud-creeper Batillaria attramentaria.</title>
        <authorList>
            <person name="Patra A.K."/>
            <person name="Ho P.T."/>
            <person name="Jun S."/>
            <person name="Lee S.J."/>
            <person name="Kim Y."/>
            <person name="Won Y.J."/>
        </authorList>
    </citation>
    <scope>NUCLEOTIDE SEQUENCE [LARGE SCALE GENOMIC DNA]</scope>
    <source>
        <strain evidence="3">Wonlab-2016</strain>
    </source>
</reference>
<dbReference type="InterPro" id="IPR000742">
    <property type="entry name" value="EGF"/>
</dbReference>
<dbReference type="AlphaFoldDB" id="A0ABD0KJ60"/>
<dbReference type="Proteomes" id="UP001519460">
    <property type="component" value="Unassembled WGS sequence"/>
</dbReference>
<keyword evidence="1" id="KW-0732">Signal</keyword>
<feature type="chain" id="PRO_5044766814" description="EGF-like domain-containing protein" evidence="1">
    <location>
        <begin position="22"/>
        <end position="169"/>
    </location>
</feature>